<dbReference type="NCBIfam" id="TIGR00229">
    <property type="entry name" value="sensory_box"/>
    <property type="match status" value="1"/>
</dbReference>
<dbReference type="InterPro" id="IPR013767">
    <property type="entry name" value="PAS_fold"/>
</dbReference>
<dbReference type="CDD" id="cd00130">
    <property type="entry name" value="PAS"/>
    <property type="match status" value="1"/>
</dbReference>
<protein>
    <submittedName>
        <fullName evidence="2">PAS domain S-box protein</fullName>
    </submittedName>
</protein>
<reference evidence="2 3" key="1">
    <citation type="submission" date="2018-12" db="EMBL/GenBank/DDBJ databases">
        <title>Bacillus ochoae sp. nov., Paenibacillus whitsoniae sp. nov., Paenibacillus spiritus sp. nov. Isolated from the Mars Exploration Rover during spacecraft assembly.</title>
        <authorList>
            <person name="Seuylemezian A."/>
            <person name="Vaishampayan P."/>
        </authorList>
    </citation>
    <scope>NUCLEOTIDE SEQUENCE [LARGE SCALE GENOMIC DNA]</scope>
    <source>
        <strain evidence="2 3">MER 54</strain>
    </source>
</reference>
<dbReference type="GO" id="GO:0006355">
    <property type="term" value="P:regulation of DNA-templated transcription"/>
    <property type="evidence" value="ECO:0007669"/>
    <property type="project" value="InterPro"/>
</dbReference>
<proteinExistence type="predicted"/>
<gene>
    <name evidence="2" type="ORF">EJQ19_04350</name>
</gene>
<dbReference type="RefSeq" id="WP_126139974.1">
    <property type="nucleotide sequence ID" value="NZ_RXHU01000014.1"/>
</dbReference>
<feature type="domain" description="PAS" evidence="1">
    <location>
        <begin position="1"/>
        <end position="41"/>
    </location>
</feature>
<dbReference type="EMBL" id="RXHU01000014">
    <property type="protein sequence ID" value="RTE10974.1"/>
    <property type="molecule type" value="Genomic_DNA"/>
</dbReference>
<comment type="caution">
    <text evidence="2">The sequence shown here is derived from an EMBL/GenBank/DDBJ whole genome shotgun (WGS) entry which is preliminary data.</text>
</comment>
<dbReference type="AlphaFoldDB" id="A0A3S0A6U4"/>
<organism evidence="2 3">
    <name type="scientific">Paenibacillus whitsoniae</name>
    <dbReference type="NCBI Taxonomy" id="2496558"/>
    <lineage>
        <taxon>Bacteria</taxon>
        <taxon>Bacillati</taxon>
        <taxon>Bacillota</taxon>
        <taxon>Bacilli</taxon>
        <taxon>Bacillales</taxon>
        <taxon>Paenibacillaceae</taxon>
        <taxon>Paenibacillus</taxon>
    </lineage>
</organism>
<dbReference type="Proteomes" id="UP000276128">
    <property type="component" value="Unassembled WGS sequence"/>
</dbReference>
<accession>A0A3S0A6U4</accession>
<evidence type="ECO:0000313" key="3">
    <source>
        <dbReference type="Proteomes" id="UP000276128"/>
    </source>
</evidence>
<dbReference type="Gene3D" id="3.30.450.20">
    <property type="entry name" value="PAS domain"/>
    <property type="match status" value="1"/>
</dbReference>
<sequence>MESFIENNADAILICNSDERVESMNKSFEDLFGWPKEALVGMKIASLPFIPSEYLEETNRLCERIRNGVPLSGIETRRLHKDGEYINVIISASPFFDGNGKLC</sequence>
<dbReference type="SUPFAM" id="SSF55785">
    <property type="entry name" value="PYP-like sensor domain (PAS domain)"/>
    <property type="match status" value="1"/>
</dbReference>
<name>A0A3S0A6U4_9BACL</name>
<dbReference type="Pfam" id="PF00989">
    <property type="entry name" value="PAS"/>
    <property type="match status" value="1"/>
</dbReference>
<keyword evidence="3" id="KW-1185">Reference proteome</keyword>
<evidence type="ECO:0000313" key="2">
    <source>
        <dbReference type="EMBL" id="RTE10974.1"/>
    </source>
</evidence>
<dbReference type="InterPro" id="IPR035965">
    <property type="entry name" value="PAS-like_dom_sf"/>
</dbReference>
<dbReference type="InterPro" id="IPR000014">
    <property type="entry name" value="PAS"/>
</dbReference>
<evidence type="ECO:0000259" key="1">
    <source>
        <dbReference type="PROSITE" id="PS50112"/>
    </source>
</evidence>
<dbReference type="PROSITE" id="PS50112">
    <property type="entry name" value="PAS"/>
    <property type="match status" value="1"/>
</dbReference>
<dbReference type="OrthoDB" id="9816309at2"/>